<evidence type="ECO:0000256" key="13">
    <source>
        <dbReference type="ARBA" id="ARBA00023224"/>
    </source>
</evidence>
<keyword evidence="2 15" id="KW-0600">Photoreceptor protein</keyword>
<feature type="transmembrane region" description="Helical" evidence="15">
    <location>
        <begin position="95"/>
        <end position="119"/>
    </location>
</feature>
<dbReference type="CDD" id="cd15083">
    <property type="entry name" value="7tmA_Melanopsin-like"/>
    <property type="match status" value="1"/>
</dbReference>
<sequence length="590" mass="66685">MTSSNDSAGYLWAINATIWIIDDSNETLGIDWDDWDVSLWTQEQRQLLEHGGIPRQVHVALGVLLSFIVLFGFAANSTILYVFSRFKRLRTPANVFIINLTICDFLACCLHPLAVYSAFRGRWSFGQTGCNWYGMGVAFFGLNSIVTLSAIACERYIVITSSSCRPVVAKWRITRRQAQKVCAGIWLHCAALVSPPLLFGWSSYLPEGVLVTCSWDYTSRTLSNRLYYFYLLFFGFFLPVSVLTFCYAAIFRFILRSSKEITRLIMTSDGTTSFSKSTVSFRKRRRQTDVRTALIILSLAILCFTAWTPYTIVSLIGQFGPVDEDGELKLSPMVTSIPAFLAKTAIVFDPLVYGFSSPQFRNSVRQILRQQSISSSGNAGNRAGPNNMAMARTAIQNSRASSHATVSSFSRNARMFPKDPLSKKTPNDPFVSTPLAVQQIPHFRLPTDVDINEQQFRRGIYANKSVSYWIDIIVLLQLGENLRKSCMKRKNSFKIPAGSIPQKNKLSNSRCSLLEDVSTHSLALRQMIFRKEGELYLFHHQPSHNAELAANKMDHQGNNKRIRRRFSEADMMHRSGKCRKNLPVSTSFDQ</sequence>
<gene>
    <name evidence="17" type="primary">ARTHROPSIN4</name>
    <name evidence="17" type="ORF">DAPPUDRAFT_346941</name>
</gene>
<comment type="similarity">
    <text evidence="15">Belongs to the G-protein coupled receptor 1 family. Opsin subfamily.</text>
</comment>
<dbReference type="AlphaFoldDB" id="E9G9T1"/>
<protein>
    <submittedName>
        <fullName evidence="17">Arthropsin4</fullName>
    </submittedName>
</protein>
<evidence type="ECO:0000256" key="11">
    <source>
        <dbReference type="ARBA" id="ARBA00023157"/>
    </source>
</evidence>
<dbReference type="PRINTS" id="PR00238">
    <property type="entry name" value="OPSIN"/>
</dbReference>
<feature type="transmembrane region" description="Helical" evidence="15">
    <location>
        <begin position="131"/>
        <end position="153"/>
    </location>
</feature>
<feature type="domain" description="G-protein coupled receptors family 1 profile" evidence="16">
    <location>
        <begin position="75"/>
        <end position="353"/>
    </location>
</feature>
<evidence type="ECO:0000256" key="9">
    <source>
        <dbReference type="ARBA" id="ARBA00023040"/>
    </source>
</evidence>
<dbReference type="InterPro" id="IPR017452">
    <property type="entry name" value="GPCR_Rhodpsn_7TM"/>
</dbReference>
<keyword evidence="14" id="KW-0844">Vision</keyword>
<evidence type="ECO:0000256" key="7">
    <source>
        <dbReference type="ARBA" id="ARBA00022989"/>
    </source>
</evidence>
<feature type="transmembrane region" description="Helical" evidence="15">
    <location>
        <begin position="292"/>
        <end position="313"/>
    </location>
</feature>
<evidence type="ECO:0000256" key="15">
    <source>
        <dbReference type="RuleBase" id="RU004951"/>
    </source>
</evidence>
<dbReference type="KEGG" id="dpx:DAPPUDRAFT_346941"/>
<dbReference type="SUPFAM" id="SSF81321">
    <property type="entry name" value="Family A G protein-coupled receptor-like"/>
    <property type="match status" value="1"/>
</dbReference>
<dbReference type="Proteomes" id="UP000000305">
    <property type="component" value="Unassembled WGS sequence"/>
</dbReference>
<comment type="subcellular location">
    <subcellularLocation>
        <location evidence="1 15">Membrane</location>
        <topology evidence="1 15">Multi-pass membrane protein</topology>
    </subcellularLocation>
</comment>
<keyword evidence="4 15" id="KW-0716">Sensory transduction</keyword>
<dbReference type="GO" id="GO:0007601">
    <property type="term" value="P:visual perception"/>
    <property type="evidence" value="ECO:0007669"/>
    <property type="project" value="UniProtKB-KW"/>
</dbReference>
<feature type="transmembrane region" description="Helical" evidence="15">
    <location>
        <begin position="227"/>
        <end position="255"/>
    </location>
</feature>
<accession>E9G9T1</accession>
<dbReference type="PANTHER" id="PTHR24240">
    <property type="entry name" value="OPSIN"/>
    <property type="match status" value="1"/>
</dbReference>
<evidence type="ECO:0000259" key="16">
    <source>
        <dbReference type="PROSITE" id="PS50262"/>
    </source>
</evidence>
<evidence type="ECO:0000256" key="5">
    <source>
        <dbReference type="ARBA" id="ARBA00022692"/>
    </source>
</evidence>
<keyword evidence="8 15" id="KW-0157">Chromophore</keyword>
<dbReference type="GO" id="GO:0005886">
    <property type="term" value="C:plasma membrane"/>
    <property type="evidence" value="ECO:0000318"/>
    <property type="project" value="GO_Central"/>
</dbReference>
<name>E9G9T1_DAPPU</name>
<dbReference type="InterPro" id="IPR000276">
    <property type="entry name" value="GPCR_Rhodpsn"/>
</dbReference>
<dbReference type="eggNOG" id="KOG3656">
    <property type="taxonomic scope" value="Eukaryota"/>
</dbReference>
<dbReference type="Gene3D" id="1.20.1070.10">
    <property type="entry name" value="Rhodopsin 7-helix transmembrane proteins"/>
    <property type="match status" value="1"/>
</dbReference>
<keyword evidence="10 15" id="KW-0472">Membrane</keyword>
<dbReference type="PROSITE" id="PS50262">
    <property type="entry name" value="G_PROTEIN_RECEP_F1_2"/>
    <property type="match status" value="1"/>
</dbReference>
<evidence type="ECO:0000256" key="6">
    <source>
        <dbReference type="ARBA" id="ARBA00022925"/>
    </source>
</evidence>
<keyword evidence="6 15" id="KW-0681">Retinal protein</keyword>
<evidence type="ECO:0000313" key="17">
    <source>
        <dbReference type="EMBL" id="EFX83830.1"/>
    </source>
</evidence>
<evidence type="ECO:0000256" key="12">
    <source>
        <dbReference type="ARBA" id="ARBA00023170"/>
    </source>
</evidence>
<keyword evidence="5 15" id="KW-0812">Transmembrane</keyword>
<keyword evidence="9 15" id="KW-0297">G-protein coupled receptor</keyword>
<evidence type="ECO:0000256" key="3">
    <source>
        <dbReference type="ARBA" id="ARBA00022553"/>
    </source>
</evidence>
<dbReference type="FunFam" id="1.20.1070.10:FF:000044">
    <property type="entry name" value="Opsin, ultraviolet-sensitive"/>
    <property type="match status" value="1"/>
</dbReference>
<dbReference type="OrthoDB" id="2101615at2759"/>
<keyword evidence="13 15" id="KW-0807">Transducer</keyword>
<keyword evidence="11" id="KW-1015">Disulfide bond</keyword>
<dbReference type="GO" id="GO:0007602">
    <property type="term" value="P:phototransduction"/>
    <property type="evidence" value="ECO:0000318"/>
    <property type="project" value="GO_Central"/>
</dbReference>
<feature type="transmembrane region" description="Helical" evidence="15">
    <location>
        <begin position="181"/>
        <end position="201"/>
    </location>
</feature>
<dbReference type="PRINTS" id="PR00237">
    <property type="entry name" value="GPCRRHODOPSN"/>
</dbReference>
<evidence type="ECO:0000313" key="18">
    <source>
        <dbReference type="Proteomes" id="UP000000305"/>
    </source>
</evidence>
<feature type="transmembrane region" description="Helical" evidence="15">
    <location>
        <begin position="333"/>
        <end position="355"/>
    </location>
</feature>
<evidence type="ECO:0000256" key="1">
    <source>
        <dbReference type="ARBA" id="ARBA00004141"/>
    </source>
</evidence>
<dbReference type="InParanoid" id="E9G9T1"/>
<reference evidence="17 18" key="1">
    <citation type="journal article" date="2011" name="Science">
        <title>The ecoresponsive genome of Daphnia pulex.</title>
        <authorList>
            <person name="Colbourne J.K."/>
            <person name="Pfrender M.E."/>
            <person name="Gilbert D."/>
            <person name="Thomas W.K."/>
            <person name="Tucker A."/>
            <person name="Oakley T.H."/>
            <person name="Tokishita S."/>
            <person name="Aerts A."/>
            <person name="Arnold G.J."/>
            <person name="Basu M.K."/>
            <person name="Bauer D.J."/>
            <person name="Caceres C.E."/>
            <person name="Carmel L."/>
            <person name="Casola C."/>
            <person name="Choi J.H."/>
            <person name="Detter J.C."/>
            <person name="Dong Q."/>
            <person name="Dusheyko S."/>
            <person name="Eads B.D."/>
            <person name="Frohlich T."/>
            <person name="Geiler-Samerotte K.A."/>
            <person name="Gerlach D."/>
            <person name="Hatcher P."/>
            <person name="Jogdeo S."/>
            <person name="Krijgsveld J."/>
            <person name="Kriventseva E.V."/>
            <person name="Kultz D."/>
            <person name="Laforsch C."/>
            <person name="Lindquist E."/>
            <person name="Lopez J."/>
            <person name="Manak J.R."/>
            <person name="Muller J."/>
            <person name="Pangilinan J."/>
            <person name="Patwardhan R.P."/>
            <person name="Pitluck S."/>
            <person name="Pritham E.J."/>
            <person name="Rechtsteiner A."/>
            <person name="Rho M."/>
            <person name="Rogozin I.B."/>
            <person name="Sakarya O."/>
            <person name="Salamov A."/>
            <person name="Schaack S."/>
            <person name="Shapiro H."/>
            <person name="Shiga Y."/>
            <person name="Skalitzky C."/>
            <person name="Smith Z."/>
            <person name="Souvorov A."/>
            <person name="Sung W."/>
            <person name="Tang Z."/>
            <person name="Tsuchiya D."/>
            <person name="Tu H."/>
            <person name="Vos H."/>
            <person name="Wang M."/>
            <person name="Wolf Y.I."/>
            <person name="Yamagata H."/>
            <person name="Yamada T."/>
            <person name="Ye Y."/>
            <person name="Shaw J.R."/>
            <person name="Andrews J."/>
            <person name="Crease T.J."/>
            <person name="Tang H."/>
            <person name="Lucas S.M."/>
            <person name="Robertson H.M."/>
            <person name="Bork P."/>
            <person name="Koonin E.V."/>
            <person name="Zdobnov E.M."/>
            <person name="Grigoriev I.V."/>
            <person name="Lynch M."/>
            <person name="Boore J.L."/>
        </authorList>
    </citation>
    <scope>NUCLEOTIDE SEQUENCE [LARGE SCALE GENOMIC DNA]</scope>
</reference>
<dbReference type="GO" id="GO:0008020">
    <property type="term" value="F:G protein-coupled photoreceptor activity"/>
    <property type="evidence" value="ECO:0000318"/>
    <property type="project" value="GO_Central"/>
</dbReference>
<dbReference type="InterPro" id="IPR001760">
    <property type="entry name" value="Opsin"/>
</dbReference>
<feature type="transmembrane region" description="Helical" evidence="15">
    <location>
        <begin position="57"/>
        <end position="83"/>
    </location>
</feature>
<dbReference type="GO" id="GO:0071482">
    <property type="term" value="P:cellular response to light stimulus"/>
    <property type="evidence" value="ECO:0000318"/>
    <property type="project" value="GO_Central"/>
</dbReference>
<evidence type="ECO:0000256" key="4">
    <source>
        <dbReference type="ARBA" id="ARBA00022606"/>
    </source>
</evidence>
<dbReference type="InterPro" id="IPR050125">
    <property type="entry name" value="GPCR_opsins"/>
</dbReference>
<evidence type="ECO:0000256" key="10">
    <source>
        <dbReference type="ARBA" id="ARBA00023136"/>
    </source>
</evidence>
<organism evidence="17 18">
    <name type="scientific">Daphnia pulex</name>
    <name type="common">Water flea</name>
    <dbReference type="NCBI Taxonomy" id="6669"/>
    <lineage>
        <taxon>Eukaryota</taxon>
        <taxon>Metazoa</taxon>
        <taxon>Ecdysozoa</taxon>
        <taxon>Arthropoda</taxon>
        <taxon>Crustacea</taxon>
        <taxon>Branchiopoda</taxon>
        <taxon>Diplostraca</taxon>
        <taxon>Cladocera</taxon>
        <taxon>Anomopoda</taxon>
        <taxon>Daphniidae</taxon>
        <taxon>Daphnia</taxon>
    </lineage>
</organism>
<proteinExistence type="inferred from homology"/>
<keyword evidence="3" id="KW-0597">Phosphoprotein</keyword>
<keyword evidence="18" id="KW-1185">Reference proteome</keyword>
<dbReference type="GO" id="GO:0007186">
    <property type="term" value="P:G protein-coupled receptor signaling pathway"/>
    <property type="evidence" value="ECO:0000318"/>
    <property type="project" value="GO_Central"/>
</dbReference>
<evidence type="ECO:0000256" key="14">
    <source>
        <dbReference type="ARBA" id="ARBA00023305"/>
    </source>
</evidence>
<dbReference type="HOGENOM" id="CLU_462530_0_0_1"/>
<keyword evidence="7 15" id="KW-1133">Transmembrane helix</keyword>
<dbReference type="Pfam" id="PF00001">
    <property type="entry name" value="7tm_1"/>
    <property type="match status" value="1"/>
</dbReference>
<evidence type="ECO:0000256" key="8">
    <source>
        <dbReference type="ARBA" id="ARBA00022991"/>
    </source>
</evidence>
<evidence type="ECO:0000256" key="2">
    <source>
        <dbReference type="ARBA" id="ARBA00022543"/>
    </source>
</evidence>
<keyword evidence="12 15" id="KW-0675">Receptor</keyword>
<dbReference type="EMBL" id="GL732536">
    <property type="protein sequence ID" value="EFX83830.1"/>
    <property type="molecule type" value="Genomic_DNA"/>
</dbReference>